<sequence>MKRDLLPKQKQDQAYDRHRQLMKEYLERKTAPKTNYVPSTYKTQKDILQENHRFVRSESDDNLSWEQRVAKKYYDRLFKEYALCELKYYREGKIALRWRTEKEVVVGKGQFICASTRCDATERLTSWEVNFGYIEEGEKKNELVKVRLCPDCSDKLNYRTKKRQVKRKREIIEEEEEEEEEKPKKQSKMSDAPEEKIWSKPLESEQEKSKEEEIEDYFADLLDTAFKQQRLKAWQPLLTPKTVLPTLFVAGIIFAPLGGLFLYESETVNEVIIDYTNCKDNNGSAVSLDSSLYSYKFTDDGSEQMYAPTYRLIANTTAGEPGTCIVRFTVPVELQAPIFLYYRLTNFYQNHRKYVKSLSYNQLHGDVISATDAFSSCSPVGVDANNKIYYPCGLIANSMFNDTFVVTLVNPTGGGATSLNFSDKGIAWPSDKKRLAKTQMNPADLVPPPNWQKRYPQGYTAENLFDPHEDEHFQVWMRTSWYPTFRKLYSASRDGTLQAGTYQTFVAPSIDNLWTLDYDITAYGGTKSIVFTSTSFLGDRNSFMGLAWIVMGCVCTFLGVVFLGWHFLKPRKLGDHDRLSWQQSTHTT</sequence>
<evidence type="ECO:0000256" key="4">
    <source>
        <dbReference type="ARBA" id="ARBA00022989"/>
    </source>
</evidence>
<evidence type="ECO:0000256" key="6">
    <source>
        <dbReference type="SAM" id="MobiDB-lite"/>
    </source>
</evidence>
<gene>
    <name evidence="8" type="primary">mug89_1</name>
    <name evidence="8" type="ORF">A0J61_02871</name>
</gene>
<dbReference type="PANTHER" id="PTHR10926:SF0">
    <property type="entry name" value="CDC50, ISOFORM A"/>
    <property type="match status" value="1"/>
</dbReference>
<evidence type="ECO:0000256" key="2">
    <source>
        <dbReference type="ARBA" id="ARBA00009457"/>
    </source>
</evidence>
<dbReference type="AlphaFoldDB" id="A0A1C7NIV2"/>
<feature type="transmembrane region" description="Helical" evidence="7">
    <location>
        <begin position="543"/>
        <end position="568"/>
    </location>
</feature>
<evidence type="ECO:0000256" key="3">
    <source>
        <dbReference type="ARBA" id="ARBA00022692"/>
    </source>
</evidence>
<evidence type="ECO:0000256" key="7">
    <source>
        <dbReference type="SAM" id="Phobius"/>
    </source>
</evidence>
<dbReference type="GO" id="GO:0005783">
    <property type="term" value="C:endoplasmic reticulum"/>
    <property type="evidence" value="ECO:0007669"/>
    <property type="project" value="TreeGrafter"/>
</dbReference>
<protein>
    <submittedName>
        <fullName evidence="8">Meiotically up-regulated gene 89 protein</fullName>
    </submittedName>
</protein>
<reference evidence="8 9" key="1">
    <citation type="submission" date="2016-03" db="EMBL/GenBank/DDBJ databases">
        <title>Choanephora cucurbitarum.</title>
        <authorList>
            <person name="Min B."/>
            <person name="Park H."/>
            <person name="Park J.-H."/>
            <person name="Shin H.-D."/>
            <person name="Choi I.-G."/>
        </authorList>
    </citation>
    <scope>NUCLEOTIDE SEQUENCE [LARGE SCALE GENOMIC DNA]</scope>
    <source>
        <strain evidence="8 9">KUS-F28377</strain>
    </source>
</reference>
<dbReference type="PANTHER" id="PTHR10926">
    <property type="entry name" value="CELL CYCLE CONTROL PROTEIN 50"/>
    <property type="match status" value="1"/>
</dbReference>
<dbReference type="GO" id="GO:0005886">
    <property type="term" value="C:plasma membrane"/>
    <property type="evidence" value="ECO:0007669"/>
    <property type="project" value="TreeGrafter"/>
</dbReference>
<evidence type="ECO:0000256" key="5">
    <source>
        <dbReference type="ARBA" id="ARBA00023136"/>
    </source>
</evidence>
<dbReference type="Pfam" id="PF09725">
    <property type="entry name" value="Fra10Ac1"/>
    <property type="match status" value="1"/>
</dbReference>
<dbReference type="InterPro" id="IPR005045">
    <property type="entry name" value="CDC50/LEM3_fam"/>
</dbReference>
<dbReference type="InParanoid" id="A0A1C7NIV2"/>
<comment type="caution">
    <text evidence="8">The sequence shown here is derived from an EMBL/GenBank/DDBJ whole genome shotgun (WGS) entry which is preliminary data.</text>
</comment>
<feature type="region of interest" description="Disordered" evidence="6">
    <location>
        <begin position="173"/>
        <end position="209"/>
    </location>
</feature>
<keyword evidence="9" id="KW-1185">Reference proteome</keyword>
<accession>A0A1C7NIV2</accession>
<dbReference type="EMBL" id="LUGH01000115">
    <property type="protein sequence ID" value="OBZ89077.1"/>
    <property type="molecule type" value="Genomic_DNA"/>
</dbReference>
<keyword evidence="4 7" id="KW-1133">Transmembrane helix</keyword>
<feature type="compositionally biased region" description="Basic and acidic residues" evidence="6">
    <location>
        <begin position="191"/>
        <end position="209"/>
    </location>
</feature>
<dbReference type="STRING" id="101091.A0A1C7NIV2"/>
<evidence type="ECO:0000313" key="8">
    <source>
        <dbReference type="EMBL" id="OBZ89077.1"/>
    </source>
</evidence>
<evidence type="ECO:0000313" key="9">
    <source>
        <dbReference type="Proteomes" id="UP000093000"/>
    </source>
</evidence>
<dbReference type="Proteomes" id="UP000093000">
    <property type="component" value="Unassembled WGS sequence"/>
</dbReference>
<evidence type="ECO:0000256" key="1">
    <source>
        <dbReference type="ARBA" id="ARBA00004141"/>
    </source>
</evidence>
<dbReference type="InterPro" id="IPR019129">
    <property type="entry name" value="Folate-sensitive_fs_Fra10Ac1"/>
</dbReference>
<organism evidence="8 9">
    <name type="scientific">Choanephora cucurbitarum</name>
    <dbReference type="NCBI Taxonomy" id="101091"/>
    <lineage>
        <taxon>Eukaryota</taxon>
        <taxon>Fungi</taxon>
        <taxon>Fungi incertae sedis</taxon>
        <taxon>Mucoromycota</taxon>
        <taxon>Mucoromycotina</taxon>
        <taxon>Mucoromycetes</taxon>
        <taxon>Mucorales</taxon>
        <taxon>Mucorineae</taxon>
        <taxon>Choanephoraceae</taxon>
        <taxon>Choanephoroideae</taxon>
        <taxon>Choanephora</taxon>
    </lineage>
</organism>
<name>A0A1C7NIV2_9FUNG</name>
<keyword evidence="3 7" id="KW-0812">Transmembrane</keyword>
<keyword evidence="5 7" id="KW-0472">Membrane</keyword>
<comment type="similarity">
    <text evidence="2">Belongs to the CDC50/LEM3 family.</text>
</comment>
<comment type="subcellular location">
    <subcellularLocation>
        <location evidence="1">Membrane</location>
        <topology evidence="1">Multi-pass membrane protein</topology>
    </subcellularLocation>
</comment>
<proteinExistence type="inferred from homology"/>
<dbReference type="GO" id="GO:0005794">
    <property type="term" value="C:Golgi apparatus"/>
    <property type="evidence" value="ECO:0007669"/>
    <property type="project" value="TreeGrafter"/>
</dbReference>
<dbReference type="OrthoDB" id="340608at2759"/>
<dbReference type="Pfam" id="PF03381">
    <property type="entry name" value="CDC50"/>
    <property type="match status" value="1"/>
</dbReference>